<accession>A0A2V0QV66</accession>
<dbReference type="EMBL" id="BGJZ01000440">
    <property type="protein sequence ID" value="GBH14115.1"/>
    <property type="molecule type" value="Genomic_DNA"/>
</dbReference>
<keyword evidence="2" id="KW-0238">DNA-binding</keyword>
<dbReference type="GO" id="GO:0003677">
    <property type="term" value="F:DNA binding"/>
    <property type="evidence" value="ECO:0007669"/>
    <property type="project" value="UniProtKB-KW"/>
</dbReference>
<evidence type="ECO:0000313" key="2">
    <source>
        <dbReference type="EMBL" id="GBH14115.1"/>
    </source>
</evidence>
<dbReference type="Proteomes" id="UP000247480">
    <property type="component" value="Unassembled WGS sequence"/>
</dbReference>
<protein>
    <submittedName>
        <fullName evidence="2">DNA-binding response regulator</fullName>
    </submittedName>
</protein>
<comment type="caution">
    <text evidence="2">The sequence shown here is derived from an EMBL/GenBank/DDBJ whole genome shotgun (WGS) entry which is preliminary data.</text>
</comment>
<sequence>MSFVMRPIIDHHEACLPTAAASDESSLHTSTTQKPLHRQSMLGTPPRGGRLARHRSRVRHQNAGLRHLDPGRQTLHLRQRQLPARQGVRGAMEQPTDLRSRRTLLSSR</sequence>
<proteinExistence type="predicted"/>
<evidence type="ECO:0000313" key="3">
    <source>
        <dbReference type="Proteomes" id="UP000247480"/>
    </source>
</evidence>
<name>A0A2V0QV66_PSESF</name>
<feature type="compositionally biased region" description="Polar residues" evidence="1">
    <location>
        <begin position="23"/>
        <end position="34"/>
    </location>
</feature>
<feature type="region of interest" description="Disordered" evidence="1">
    <location>
        <begin position="20"/>
        <end position="108"/>
    </location>
</feature>
<reference evidence="2 3" key="1">
    <citation type="submission" date="2018-04" db="EMBL/GenBank/DDBJ databases">
        <title>Draft genome sequence of Pseudomonas syringae pv. actinidiae biovar 1 strains isolated from kiwifruit in Kagawa prefecture.</title>
        <authorList>
            <person name="Tabuchi M."/>
            <person name="Saito M."/>
            <person name="Fujiwara S."/>
            <person name="Sasa N."/>
            <person name="Akimitsu K."/>
            <person name="Gomi K."/>
            <person name="Konishi-Sugita S."/>
            <person name="Hamano K."/>
            <person name="Kataoka I."/>
        </authorList>
    </citation>
    <scope>NUCLEOTIDE SEQUENCE [LARGE SCALE GENOMIC DNA]</scope>
    <source>
        <strain evidence="2 3">MAFF212206</strain>
    </source>
</reference>
<evidence type="ECO:0000256" key="1">
    <source>
        <dbReference type="SAM" id="MobiDB-lite"/>
    </source>
</evidence>
<organism evidence="2 3">
    <name type="scientific">Pseudomonas syringae pv. actinidiae</name>
    <dbReference type="NCBI Taxonomy" id="103796"/>
    <lineage>
        <taxon>Bacteria</taxon>
        <taxon>Pseudomonadati</taxon>
        <taxon>Pseudomonadota</taxon>
        <taxon>Gammaproteobacteria</taxon>
        <taxon>Pseudomonadales</taxon>
        <taxon>Pseudomonadaceae</taxon>
        <taxon>Pseudomonas</taxon>
        <taxon>Pseudomonas syringae</taxon>
    </lineage>
</organism>
<dbReference type="AlphaFoldDB" id="A0A2V0QV66"/>
<feature type="compositionally biased region" description="Basic residues" evidence="1">
    <location>
        <begin position="50"/>
        <end position="60"/>
    </location>
</feature>
<gene>
    <name evidence="2" type="ORF">KPSA1_07614</name>
</gene>